<feature type="domain" description="VOC" evidence="1">
    <location>
        <begin position="9"/>
        <end position="133"/>
    </location>
</feature>
<dbReference type="Proteomes" id="UP000030518">
    <property type="component" value="Unassembled WGS sequence"/>
</dbReference>
<comment type="caution">
    <text evidence="2">The sequence shown here is derived from an EMBL/GenBank/DDBJ whole genome shotgun (WGS) entry which is preliminary data.</text>
</comment>
<dbReference type="InterPro" id="IPR037523">
    <property type="entry name" value="VOC_core"/>
</dbReference>
<dbReference type="PROSITE" id="PS51819">
    <property type="entry name" value="VOC"/>
    <property type="match status" value="1"/>
</dbReference>
<dbReference type="Gene3D" id="3.30.720.110">
    <property type="match status" value="1"/>
</dbReference>
<dbReference type="RefSeq" id="WP_036164921.1">
    <property type="nucleotide sequence ID" value="NZ_JRKJ01000002.1"/>
</dbReference>
<keyword evidence="2" id="KW-0560">Oxidoreductase</keyword>
<organism evidence="2 3">
    <name type="scientific">Lysobacter dokdonensis DS-58</name>
    <dbReference type="NCBI Taxonomy" id="1300345"/>
    <lineage>
        <taxon>Bacteria</taxon>
        <taxon>Pseudomonadati</taxon>
        <taxon>Pseudomonadota</taxon>
        <taxon>Gammaproteobacteria</taxon>
        <taxon>Lysobacterales</taxon>
        <taxon>Lysobacteraceae</taxon>
        <taxon>Noviluteimonas</taxon>
    </lineage>
</organism>
<proteinExistence type="predicted"/>
<dbReference type="EMBL" id="JRKJ01000002">
    <property type="protein sequence ID" value="KGQ20505.1"/>
    <property type="molecule type" value="Genomic_DNA"/>
</dbReference>
<protein>
    <submittedName>
        <fullName evidence="2">Glyoxalase/bleomycin resistance protein/dioxygenase</fullName>
    </submittedName>
</protein>
<reference evidence="2 3" key="1">
    <citation type="submission" date="2014-09" db="EMBL/GenBank/DDBJ databases">
        <title>Genome sequences of Lysobacter dokdonensis DS-58.</title>
        <authorList>
            <person name="Kim J.F."/>
            <person name="Kwak M.-J."/>
        </authorList>
    </citation>
    <scope>NUCLEOTIDE SEQUENCE [LARGE SCALE GENOMIC DNA]</scope>
    <source>
        <strain evidence="2 3">DS-58</strain>
    </source>
</reference>
<dbReference type="PANTHER" id="PTHR34109">
    <property type="entry name" value="BNAUNNG04460D PROTEIN-RELATED"/>
    <property type="match status" value="1"/>
</dbReference>
<dbReference type="PANTHER" id="PTHR34109:SF1">
    <property type="entry name" value="VOC DOMAIN-CONTAINING PROTEIN"/>
    <property type="match status" value="1"/>
</dbReference>
<accession>A0A0A2WQD3</accession>
<dbReference type="SUPFAM" id="SSF54593">
    <property type="entry name" value="Glyoxalase/Bleomycin resistance protein/Dihydroxybiphenyl dioxygenase"/>
    <property type="match status" value="1"/>
</dbReference>
<sequence length="159" mass="17660">MAVPYMPSGYHTLTPSVVVDDATKAMQFYKDAFGAKETYRLPMGEKIAHAEMDIDGSRFMLSDEFPQWGALSPKSRGGATGGMLIYVKDADAAIDKAVKAGATVVQPPEDQFWGDRMGTVVDPFGHKWMLGTHKEEVTPEEMERRGKAWLEDMQQRTNA</sequence>
<evidence type="ECO:0000259" key="1">
    <source>
        <dbReference type="PROSITE" id="PS51819"/>
    </source>
</evidence>
<dbReference type="PATRIC" id="fig|1300345.3.peg.363"/>
<dbReference type="AlphaFoldDB" id="A0A0A2WQD3"/>
<name>A0A0A2WQD3_9GAMM</name>
<dbReference type="InterPro" id="IPR029068">
    <property type="entry name" value="Glyas_Bleomycin-R_OHBP_Dase"/>
</dbReference>
<dbReference type="eggNOG" id="COG2764">
    <property type="taxonomic scope" value="Bacteria"/>
</dbReference>
<gene>
    <name evidence="2" type="ORF">LF41_1042</name>
</gene>
<dbReference type="GO" id="GO:0051213">
    <property type="term" value="F:dioxygenase activity"/>
    <property type="evidence" value="ECO:0007669"/>
    <property type="project" value="UniProtKB-KW"/>
</dbReference>
<dbReference type="Gene3D" id="3.30.720.120">
    <property type="match status" value="1"/>
</dbReference>
<dbReference type="STRING" id="1300345.LF41_1042"/>
<keyword evidence="3" id="KW-1185">Reference proteome</keyword>
<dbReference type="CDD" id="cd07246">
    <property type="entry name" value="VOC_like"/>
    <property type="match status" value="1"/>
</dbReference>
<evidence type="ECO:0000313" key="2">
    <source>
        <dbReference type="EMBL" id="KGQ20505.1"/>
    </source>
</evidence>
<keyword evidence="2" id="KW-0223">Dioxygenase</keyword>
<dbReference type="InterPro" id="IPR004360">
    <property type="entry name" value="Glyas_Fos-R_dOase_dom"/>
</dbReference>
<evidence type="ECO:0000313" key="3">
    <source>
        <dbReference type="Proteomes" id="UP000030518"/>
    </source>
</evidence>
<dbReference type="Pfam" id="PF00903">
    <property type="entry name" value="Glyoxalase"/>
    <property type="match status" value="1"/>
</dbReference>
<dbReference type="OrthoDB" id="9795306at2"/>